<evidence type="ECO:0000313" key="4">
    <source>
        <dbReference type="Proteomes" id="UP000190774"/>
    </source>
</evidence>
<proteinExistence type="predicted"/>
<feature type="region of interest" description="Disordered" evidence="1">
    <location>
        <begin position="34"/>
        <end position="79"/>
    </location>
</feature>
<evidence type="ECO:0000256" key="2">
    <source>
        <dbReference type="SAM" id="SignalP"/>
    </source>
</evidence>
<accession>A0A1T4XU37</accession>
<dbReference type="STRING" id="48467.SAMN02745166_02031"/>
<organism evidence="3 4">
    <name type="scientific">Prosthecobacter debontii</name>
    <dbReference type="NCBI Taxonomy" id="48467"/>
    <lineage>
        <taxon>Bacteria</taxon>
        <taxon>Pseudomonadati</taxon>
        <taxon>Verrucomicrobiota</taxon>
        <taxon>Verrucomicrobiia</taxon>
        <taxon>Verrucomicrobiales</taxon>
        <taxon>Verrucomicrobiaceae</taxon>
        <taxon>Prosthecobacter</taxon>
    </lineage>
</organism>
<dbReference type="PROSITE" id="PS51257">
    <property type="entry name" value="PROKAR_LIPOPROTEIN"/>
    <property type="match status" value="1"/>
</dbReference>
<keyword evidence="4" id="KW-1185">Reference proteome</keyword>
<feature type="signal peptide" evidence="2">
    <location>
        <begin position="1"/>
        <end position="17"/>
    </location>
</feature>
<keyword evidence="2" id="KW-0732">Signal</keyword>
<evidence type="ECO:0000256" key="1">
    <source>
        <dbReference type="SAM" id="MobiDB-lite"/>
    </source>
</evidence>
<reference evidence="4" key="1">
    <citation type="submission" date="2017-02" db="EMBL/GenBank/DDBJ databases">
        <authorList>
            <person name="Varghese N."/>
            <person name="Submissions S."/>
        </authorList>
    </citation>
    <scope>NUCLEOTIDE SEQUENCE [LARGE SCALE GENOMIC DNA]</scope>
    <source>
        <strain evidence="4">ATCC 700200</strain>
    </source>
</reference>
<dbReference type="Proteomes" id="UP000190774">
    <property type="component" value="Unassembled WGS sequence"/>
</dbReference>
<evidence type="ECO:0000313" key="3">
    <source>
        <dbReference type="EMBL" id="SKA93050.1"/>
    </source>
</evidence>
<dbReference type="EMBL" id="FUYE01000005">
    <property type="protein sequence ID" value="SKA93050.1"/>
    <property type="molecule type" value="Genomic_DNA"/>
</dbReference>
<dbReference type="AlphaFoldDB" id="A0A1T4XU37"/>
<sequence length="79" mass="8496">MKTAPAALLAAAALIFASVSCDKHSWEETQVLHEGMHKGHGDEHHGDTHHAEEAKGEHAKPEAHAAPEAHGEKKEDAKH</sequence>
<protein>
    <submittedName>
        <fullName evidence="3">Uncharacterized protein</fullName>
    </submittedName>
</protein>
<feature type="chain" id="PRO_5013160056" evidence="2">
    <location>
        <begin position="18"/>
        <end position="79"/>
    </location>
</feature>
<name>A0A1T4XU37_9BACT</name>
<dbReference type="RefSeq" id="WP_078813238.1">
    <property type="nucleotide sequence ID" value="NZ_FUYE01000005.1"/>
</dbReference>
<gene>
    <name evidence="3" type="ORF">SAMN02745166_02031</name>
</gene>